<gene>
    <name evidence="2" type="ORF">AVEN_86784_1</name>
</gene>
<evidence type="ECO:0000256" key="1">
    <source>
        <dbReference type="SAM" id="SignalP"/>
    </source>
</evidence>
<name>A0A4Y2VTR2_ARAVE</name>
<comment type="caution">
    <text evidence="2">The sequence shown here is derived from an EMBL/GenBank/DDBJ whole genome shotgun (WGS) entry which is preliminary data.</text>
</comment>
<evidence type="ECO:0008006" key="4">
    <source>
        <dbReference type="Google" id="ProtNLM"/>
    </source>
</evidence>
<evidence type="ECO:0000313" key="2">
    <source>
        <dbReference type="EMBL" id="GBO28793.1"/>
    </source>
</evidence>
<dbReference type="AlphaFoldDB" id="A0A4Y2VTR2"/>
<dbReference type="Proteomes" id="UP000499080">
    <property type="component" value="Unassembled WGS sequence"/>
</dbReference>
<keyword evidence="3" id="KW-1185">Reference proteome</keyword>
<sequence>MLFSGYNRPPCLLRFKIFLLFFMLLQKRDRVRLQGWASVYRQRDPSRVHPIDDPPYPLRWQDSSTCPLVGQDTGFFLQELHLFDRDSSDLANYWHLAVCAR</sequence>
<feature type="signal peptide" evidence="1">
    <location>
        <begin position="1"/>
        <end position="33"/>
    </location>
</feature>
<evidence type="ECO:0000313" key="3">
    <source>
        <dbReference type="Proteomes" id="UP000499080"/>
    </source>
</evidence>
<proteinExistence type="predicted"/>
<reference evidence="2 3" key="1">
    <citation type="journal article" date="2019" name="Sci. Rep.">
        <title>Orb-weaving spider Araneus ventricosus genome elucidates the spidroin gene catalogue.</title>
        <authorList>
            <person name="Kono N."/>
            <person name="Nakamura H."/>
            <person name="Ohtoshi R."/>
            <person name="Moran D.A.P."/>
            <person name="Shinohara A."/>
            <person name="Yoshida Y."/>
            <person name="Fujiwara M."/>
            <person name="Mori M."/>
            <person name="Tomita M."/>
            <person name="Arakawa K."/>
        </authorList>
    </citation>
    <scope>NUCLEOTIDE SEQUENCE [LARGE SCALE GENOMIC DNA]</scope>
</reference>
<feature type="chain" id="PRO_5021394974" description="Secreted protein" evidence="1">
    <location>
        <begin position="34"/>
        <end position="101"/>
    </location>
</feature>
<dbReference type="EMBL" id="BGPR01051884">
    <property type="protein sequence ID" value="GBO28793.1"/>
    <property type="molecule type" value="Genomic_DNA"/>
</dbReference>
<accession>A0A4Y2VTR2</accession>
<protein>
    <recommendedName>
        <fullName evidence="4">Secreted protein</fullName>
    </recommendedName>
</protein>
<keyword evidence="1" id="KW-0732">Signal</keyword>
<organism evidence="2 3">
    <name type="scientific">Araneus ventricosus</name>
    <name type="common">Orbweaver spider</name>
    <name type="synonym">Epeira ventricosa</name>
    <dbReference type="NCBI Taxonomy" id="182803"/>
    <lineage>
        <taxon>Eukaryota</taxon>
        <taxon>Metazoa</taxon>
        <taxon>Ecdysozoa</taxon>
        <taxon>Arthropoda</taxon>
        <taxon>Chelicerata</taxon>
        <taxon>Arachnida</taxon>
        <taxon>Araneae</taxon>
        <taxon>Araneomorphae</taxon>
        <taxon>Entelegynae</taxon>
        <taxon>Araneoidea</taxon>
        <taxon>Araneidae</taxon>
        <taxon>Araneus</taxon>
    </lineage>
</organism>